<proteinExistence type="predicted"/>
<feature type="region of interest" description="Disordered" evidence="1">
    <location>
        <begin position="363"/>
        <end position="386"/>
    </location>
</feature>
<dbReference type="AlphaFoldDB" id="A0ABD3MCQ4"/>
<reference evidence="3 4" key="1">
    <citation type="submission" date="2024-10" db="EMBL/GenBank/DDBJ databases">
        <title>Updated reference genomes for cyclostephanoid diatoms.</title>
        <authorList>
            <person name="Roberts W.R."/>
            <person name="Alverson A.J."/>
        </authorList>
    </citation>
    <scope>NUCLEOTIDE SEQUENCE [LARGE SCALE GENOMIC DNA]</scope>
    <source>
        <strain evidence="3 4">AJA276-08</strain>
    </source>
</reference>
<dbReference type="PANTHER" id="PTHR31212">
    <property type="entry name" value="ALPHA-KETOGLUTARATE-DEPENDENT DIOXYGENASE ALKB HOMOLOG 3"/>
    <property type="match status" value="1"/>
</dbReference>
<gene>
    <name evidence="3" type="ORF">ACHAW5_001886</name>
</gene>
<dbReference type="PANTHER" id="PTHR31212:SF4">
    <property type="entry name" value="ALPHA-KETOGLUTARATE-DEPENDENT DIOXYGENASE ALKB HOMOLOG 3"/>
    <property type="match status" value="1"/>
</dbReference>
<dbReference type="SUPFAM" id="SSF51197">
    <property type="entry name" value="Clavaminate synthase-like"/>
    <property type="match status" value="1"/>
</dbReference>
<organism evidence="3 4">
    <name type="scientific">Stephanodiscus triporus</name>
    <dbReference type="NCBI Taxonomy" id="2934178"/>
    <lineage>
        <taxon>Eukaryota</taxon>
        <taxon>Sar</taxon>
        <taxon>Stramenopiles</taxon>
        <taxon>Ochrophyta</taxon>
        <taxon>Bacillariophyta</taxon>
        <taxon>Coscinodiscophyceae</taxon>
        <taxon>Thalassiosirophycidae</taxon>
        <taxon>Stephanodiscales</taxon>
        <taxon>Stephanodiscaceae</taxon>
        <taxon>Stephanodiscus</taxon>
    </lineage>
</organism>
<evidence type="ECO:0000259" key="2">
    <source>
        <dbReference type="Pfam" id="PF13532"/>
    </source>
</evidence>
<protein>
    <recommendedName>
        <fullName evidence="2">Alpha-ketoglutarate-dependent dioxygenase AlkB-like domain-containing protein</fullName>
    </recommendedName>
</protein>
<dbReference type="Gene3D" id="2.60.120.590">
    <property type="entry name" value="Alpha-ketoglutarate-dependent dioxygenase AlkB-like"/>
    <property type="match status" value="1"/>
</dbReference>
<name>A0ABD3MCQ4_9STRA</name>
<dbReference type="Pfam" id="PF13532">
    <property type="entry name" value="2OG-FeII_Oxy_2"/>
    <property type="match status" value="1"/>
</dbReference>
<dbReference type="InterPro" id="IPR032854">
    <property type="entry name" value="ALKBH3"/>
</dbReference>
<comment type="caution">
    <text evidence="3">The sequence shown here is derived from an EMBL/GenBank/DDBJ whole genome shotgun (WGS) entry which is preliminary data.</text>
</comment>
<dbReference type="InterPro" id="IPR037151">
    <property type="entry name" value="AlkB-like_sf"/>
</dbReference>
<dbReference type="InterPro" id="IPR027450">
    <property type="entry name" value="AlkB-like"/>
</dbReference>
<dbReference type="Proteomes" id="UP001530315">
    <property type="component" value="Unassembled WGS sequence"/>
</dbReference>
<evidence type="ECO:0000313" key="4">
    <source>
        <dbReference type="Proteomes" id="UP001530315"/>
    </source>
</evidence>
<feature type="domain" description="Alpha-ketoglutarate-dependent dioxygenase AlkB-like" evidence="2">
    <location>
        <begin position="209"/>
        <end position="355"/>
    </location>
</feature>
<sequence length="386" mass="43493">MGLGNRRRSNDKSAREGFYSADELSKRSALKDAIEVRWAIRGLVVRLEMANTILSTSDTELEKSLTNCNNWSVLDFTSPNLNARTSNLPFDVFSHCLPWQMSPSSCNNYYGYPTQDLLPRLLQSIPFRFDTLTTRHGQAVIERRGTAWLAEEGIGALAYSGKLMRPFEVPVIVGEIMREIEQSCVERGQRQISSQIIMPPLSDSSSETLVEFKWDGFASPLHDELTQCMQPEFQHFFFDCVLCNHYPDGDSACKFHTDPEHGTHWHRTTAVVSCGTSRMFAFRPIPDVTTWSEWDEINLSTPMKAIQQNENASVALQLFPGDVVFMTGSCNDDFHHAVYSSPLEGIAVNNSRVSLVLKRALDRGGGRRGHGLAGEGRRSRHRNSRQ</sequence>
<keyword evidence="4" id="KW-1185">Reference proteome</keyword>
<dbReference type="EMBL" id="JALLAZ020001848">
    <property type="protein sequence ID" value="KAL3761578.1"/>
    <property type="molecule type" value="Genomic_DNA"/>
</dbReference>
<evidence type="ECO:0000256" key="1">
    <source>
        <dbReference type="SAM" id="MobiDB-lite"/>
    </source>
</evidence>
<evidence type="ECO:0000313" key="3">
    <source>
        <dbReference type="EMBL" id="KAL3761578.1"/>
    </source>
</evidence>
<accession>A0ABD3MCQ4</accession>